<proteinExistence type="inferred from homology"/>
<feature type="region of interest" description="Disordered" evidence="14">
    <location>
        <begin position="142"/>
        <end position="185"/>
    </location>
</feature>
<evidence type="ECO:0000256" key="12">
    <source>
        <dbReference type="PROSITE-ProRule" id="PRU00309"/>
    </source>
</evidence>
<keyword evidence="5" id="KW-0862">Zinc</keyword>
<dbReference type="InterPro" id="IPR026516">
    <property type="entry name" value="THAP1/10"/>
</dbReference>
<evidence type="ECO:0000313" key="17">
    <source>
        <dbReference type="Proteomes" id="UP000499080"/>
    </source>
</evidence>
<keyword evidence="11" id="KW-0131">Cell cycle</keyword>
<feature type="compositionally biased region" description="Polar residues" evidence="14">
    <location>
        <begin position="172"/>
        <end position="182"/>
    </location>
</feature>
<evidence type="ECO:0000259" key="15">
    <source>
        <dbReference type="PROSITE" id="PS50950"/>
    </source>
</evidence>
<keyword evidence="4 12" id="KW-0863">Zinc-finger</keyword>
<reference evidence="16 17" key="1">
    <citation type="journal article" date="2019" name="Sci. Rep.">
        <title>Orb-weaving spider Araneus ventricosus genome elucidates the spidroin gene catalogue.</title>
        <authorList>
            <person name="Kono N."/>
            <person name="Nakamura H."/>
            <person name="Ohtoshi R."/>
            <person name="Moran D.A.P."/>
            <person name="Shinohara A."/>
            <person name="Yoshida Y."/>
            <person name="Fujiwara M."/>
            <person name="Mori M."/>
            <person name="Tomita M."/>
            <person name="Arakawa K."/>
        </authorList>
    </citation>
    <scope>NUCLEOTIDE SEQUENCE [LARGE SCALE GENOMIC DNA]</scope>
</reference>
<keyword evidence="10" id="KW-0539">Nucleus</keyword>
<feature type="region of interest" description="Disordered" evidence="14">
    <location>
        <begin position="566"/>
        <end position="608"/>
    </location>
</feature>
<evidence type="ECO:0000256" key="11">
    <source>
        <dbReference type="ARBA" id="ARBA00023306"/>
    </source>
</evidence>
<dbReference type="SUPFAM" id="SSF57716">
    <property type="entry name" value="Glucocorticoid receptor-like (DNA-binding domain)"/>
    <property type="match status" value="1"/>
</dbReference>
<evidence type="ECO:0000256" key="10">
    <source>
        <dbReference type="ARBA" id="ARBA00023242"/>
    </source>
</evidence>
<evidence type="ECO:0000313" key="16">
    <source>
        <dbReference type="EMBL" id="GBM50720.1"/>
    </source>
</evidence>
<sequence length="781" mass="86748">MVFCCVPLCGVDSFKCDPSITFHEFPSNPDLAAKWIKQINSAVKTKQKPMWFPRGRSVICSKHFLHTDFRDDSDTLKPRSIPTVFGHKYIGFNQDEDNQPVANGSKKPPLIVKVNRPSNSESDLVITNVFSQSRDISNSYDELPETVSSLSSHSKTPSDSHSEKNPYLGSLQYKNNSSNGNVSEPVKDLAPMVVKTSIGNNVIIKSSVVPEVSVHRSDEVRKKKIFKKDHHPKNELIEIGPNTFLKINPDIIKVNKKQTPTGNTVLQFIMDQKLANQASNILPKIIKTTSSAEEANQSGIDNFEQLLPDVDAPVEIPEKNSNKSSDKDEVVVQQIIGHLVDTHVCQETCNELKGIDDDDMMVVDNDTATINANSAISDSVNVAPTPNSNVMLTSPSKFAPQINDNLLAQKAINNCLTKAPVLFATTVPLSHCLTDKSKYAVQLKQKARQIASLKLKIGTLTKKIEELENKCIVQERQLSYSFIKRLKTIRKNAAKGDPCATYILEQIRCYTGKTKMRWSDSTLTQCAIWCRKAPYAYEYFKKADFFKLPCLGTVKRYMKKHPEIKFQKKTNPLNPDESDSSSDFDFDDTDSDKEDKGNSDEENIEPSGCEVMLTESQVITGPDQAHMITSSQMDVNSTQSISTTIASIQEEIINSGVEVNKDAQKSDGQVELSSFPMTVDGSNIEIQEIVLPSGEVVQCYASNLCNGTDVGNQYYIIPNVGDQSSGIEQEYNVVQTTESLPVILQNLDNCQLPMQQEQYIFVTNSSEQVEGPETEVITASV</sequence>
<organism evidence="16 17">
    <name type="scientific">Araneus ventricosus</name>
    <name type="common">Orbweaver spider</name>
    <name type="synonym">Epeira ventricosa</name>
    <dbReference type="NCBI Taxonomy" id="182803"/>
    <lineage>
        <taxon>Eukaryota</taxon>
        <taxon>Metazoa</taxon>
        <taxon>Ecdysozoa</taxon>
        <taxon>Arthropoda</taxon>
        <taxon>Chelicerata</taxon>
        <taxon>Arachnida</taxon>
        <taxon>Araneae</taxon>
        <taxon>Araneomorphae</taxon>
        <taxon>Entelegynae</taxon>
        <taxon>Araneoidea</taxon>
        <taxon>Araneidae</taxon>
        <taxon>Araneus</taxon>
    </lineage>
</organism>
<gene>
    <name evidence="16" type="ORF">AVEN_111029_1</name>
</gene>
<keyword evidence="6" id="KW-0805">Transcription regulation</keyword>
<feature type="coiled-coil region" evidence="13">
    <location>
        <begin position="450"/>
        <end position="477"/>
    </location>
</feature>
<dbReference type="PROSITE" id="PS50950">
    <property type="entry name" value="ZF_THAP"/>
    <property type="match status" value="1"/>
</dbReference>
<dbReference type="OrthoDB" id="6428047at2759"/>
<dbReference type="PANTHER" id="PTHR46600:SF1">
    <property type="entry name" value="THAP DOMAIN-CONTAINING PROTEIN 1"/>
    <property type="match status" value="1"/>
</dbReference>
<evidence type="ECO:0000256" key="13">
    <source>
        <dbReference type="SAM" id="Coils"/>
    </source>
</evidence>
<dbReference type="GO" id="GO:0008270">
    <property type="term" value="F:zinc ion binding"/>
    <property type="evidence" value="ECO:0007669"/>
    <property type="project" value="UniProtKB-KW"/>
</dbReference>
<name>A0A4Y2GAM1_ARAVE</name>
<feature type="region of interest" description="Disordered" evidence="14">
    <location>
        <begin position="95"/>
        <end position="116"/>
    </location>
</feature>
<evidence type="ECO:0000256" key="6">
    <source>
        <dbReference type="ARBA" id="ARBA00023015"/>
    </source>
</evidence>
<dbReference type="SMART" id="SM00980">
    <property type="entry name" value="THAP"/>
    <property type="match status" value="1"/>
</dbReference>
<keyword evidence="9" id="KW-0804">Transcription</keyword>
<evidence type="ECO:0000256" key="2">
    <source>
        <dbReference type="ARBA" id="ARBA00006177"/>
    </source>
</evidence>
<evidence type="ECO:0000256" key="9">
    <source>
        <dbReference type="ARBA" id="ARBA00023163"/>
    </source>
</evidence>
<dbReference type="InterPro" id="IPR006612">
    <property type="entry name" value="THAP_Znf"/>
</dbReference>
<dbReference type="SMART" id="SM00692">
    <property type="entry name" value="DM3"/>
    <property type="match status" value="1"/>
</dbReference>
<dbReference type="EMBL" id="BGPR01001308">
    <property type="protein sequence ID" value="GBM50720.1"/>
    <property type="molecule type" value="Genomic_DNA"/>
</dbReference>
<comment type="caution">
    <text evidence="16">The sequence shown here is derived from an EMBL/GenBank/DDBJ whole genome shotgun (WGS) entry which is preliminary data.</text>
</comment>
<evidence type="ECO:0000256" key="4">
    <source>
        <dbReference type="ARBA" id="ARBA00022771"/>
    </source>
</evidence>
<keyword evidence="8 12" id="KW-0238">DNA-binding</keyword>
<protein>
    <recommendedName>
        <fullName evidence="15">THAP-type domain-containing protein</fullName>
    </recommendedName>
</protein>
<accession>A0A4Y2GAM1</accession>
<evidence type="ECO:0000256" key="5">
    <source>
        <dbReference type="ARBA" id="ARBA00022833"/>
    </source>
</evidence>
<feature type="domain" description="THAP-type" evidence="15">
    <location>
        <begin position="1"/>
        <end position="85"/>
    </location>
</feature>
<dbReference type="PANTHER" id="PTHR46600">
    <property type="entry name" value="THAP DOMAIN-CONTAINING"/>
    <property type="match status" value="1"/>
</dbReference>
<comment type="similarity">
    <text evidence="2">Belongs to the THAP1 family.</text>
</comment>
<dbReference type="Pfam" id="PF05485">
    <property type="entry name" value="THAP"/>
    <property type="match status" value="1"/>
</dbReference>
<dbReference type="AlphaFoldDB" id="A0A4Y2GAM1"/>
<keyword evidence="17" id="KW-1185">Reference proteome</keyword>
<dbReference type="Proteomes" id="UP000499080">
    <property type="component" value="Unassembled WGS sequence"/>
</dbReference>
<dbReference type="GO" id="GO:0005654">
    <property type="term" value="C:nucleoplasm"/>
    <property type="evidence" value="ECO:0007669"/>
    <property type="project" value="UniProtKB-SubCell"/>
</dbReference>
<evidence type="ECO:0000256" key="1">
    <source>
        <dbReference type="ARBA" id="ARBA00004642"/>
    </source>
</evidence>
<dbReference type="GO" id="GO:0043565">
    <property type="term" value="F:sequence-specific DNA binding"/>
    <property type="evidence" value="ECO:0007669"/>
    <property type="project" value="InterPro"/>
</dbReference>
<evidence type="ECO:0000256" key="14">
    <source>
        <dbReference type="SAM" id="MobiDB-lite"/>
    </source>
</evidence>
<keyword evidence="3" id="KW-0479">Metal-binding</keyword>
<keyword evidence="7 13" id="KW-0175">Coiled coil</keyword>
<feature type="compositionally biased region" description="Acidic residues" evidence="14">
    <location>
        <begin position="576"/>
        <end position="592"/>
    </location>
</feature>
<evidence type="ECO:0000256" key="7">
    <source>
        <dbReference type="ARBA" id="ARBA00023054"/>
    </source>
</evidence>
<evidence type="ECO:0000256" key="8">
    <source>
        <dbReference type="ARBA" id="ARBA00023125"/>
    </source>
</evidence>
<comment type="subcellular location">
    <subcellularLocation>
        <location evidence="1">Nucleus</location>
        <location evidence="1">Nucleoplasm</location>
    </subcellularLocation>
</comment>
<evidence type="ECO:0000256" key="3">
    <source>
        <dbReference type="ARBA" id="ARBA00022723"/>
    </source>
</evidence>